<dbReference type="PANTHER" id="PTHR34001">
    <property type="entry name" value="BLL7405 PROTEIN"/>
    <property type="match status" value="1"/>
</dbReference>
<dbReference type="EMBL" id="RZNJ01000001">
    <property type="protein sequence ID" value="RUT34524.1"/>
    <property type="molecule type" value="Genomic_DNA"/>
</dbReference>
<dbReference type="InterPro" id="IPR027385">
    <property type="entry name" value="Beta-barrel_OMP"/>
</dbReference>
<keyword evidence="7" id="KW-1185">Reference proteome</keyword>
<dbReference type="Pfam" id="PF13505">
    <property type="entry name" value="OMP_b-brl"/>
    <property type="match status" value="1"/>
</dbReference>
<sequence length="177" mass="18146">MANRSSAGGGLAGVQAGYDLEVGNGFVLGVAGDVAWTNIHAGIDGNIGIFGGPDGTDFEVSSTLAWLATLRARAGLTYGNLLGYVHGGVAFGNTEREVSFGGTSLDLGDAESASRTGFVVGAGLEAMVTETISLQAEYSYFDLGSDELFSFPAEGGTISGTENLSFHTIKAGLNFRF</sequence>
<dbReference type="OrthoDB" id="8449621at2"/>
<evidence type="ECO:0000313" key="6">
    <source>
        <dbReference type="EMBL" id="RUT34524.1"/>
    </source>
</evidence>
<gene>
    <name evidence="6" type="ORF">EMQ25_00745</name>
</gene>
<keyword evidence="4" id="KW-0998">Cell outer membrane</keyword>
<evidence type="ECO:0000256" key="3">
    <source>
        <dbReference type="ARBA" id="ARBA00023136"/>
    </source>
</evidence>
<dbReference type="AlphaFoldDB" id="A0A433XKI1"/>
<reference evidence="6 7" key="1">
    <citation type="journal article" date="2016" name="Int. J. Syst. Evol. Microbiol.">
        <title>Arsenicitalea aurantiaca gen. nov., sp. nov., a new member of the family Hyphomicrobiaceae, isolated from high-arsenic sediment.</title>
        <authorList>
            <person name="Mu Y."/>
            <person name="Zhou L."/>
            <person name="Zeng X.C."/>
            <person name="Liu L."/>
            <person name="Pan Y."/>
            <person name="Chen X."/>
            <person name="Wang J."/>
            <person name="Li S."/>
            <person name="Li W.J."/>
            <person name="Wang Y."/>
        </authorList>
    </citation>
    <scope>NUCLEOTIDE SEQUENCE [LARGE SCALE GENOMIC DNA]</scope>
    <source>
        <strain evidence="6 7">42-50</strain>
    </source>
</reference>
<dbReference type="PANTHER" id="PTHR34001:SF3">
    <property type="entry name" value="BLL7405 PROTEIN"/>
    <property type="match status" value="1"/>
</dbReference>
<evidence type="ECO:0000313" key="7">
    <source>
        <dbReference type="Proteomes" id="UP000281547"/>
    </source>
</evidence>
<proteinExistence type="predicted"/>
<dbReference type="GO" id="GO:0009279">
    <property type="term" value="C:cell outer membrane"/>
    <property type="evidence" value="ECO:0007669"/>
    <property type="project" value="UniProtKB-SubCell"/>
</dbReference>
<organism evidence="6 7">
    <name type="scientific">Arsenicitalea aurantiaca</name>
    <dbReference type="NCBI Taxonomy" id="1783274"/>
    <lineage>
        <taxon>Bacteria</taxon>
        <taxon>Pseudomonadati</taxon>
        <taxon>Pseudomonadota</taxon>
        <taxon>Alphaproteobacteria</taxon>
        <taxon>Hyphomicrobiales</taxon>
        <taxon>Devosiaceae</taxon>
        <taxon>Arsenicitalea</taxon>
    </lineage>
</organism>
<dbReference type="SUPFAM" id="SSF103515">
    <property type="entry name" value="Autotransporter"/>
    <property type="match status" value="1"/>
</dbReference>
<name>A0A433XKI1_9HYPH</name>
<dbReference type="InterPro" id="IPR036709">
    <property type="entry name" value="Autotransporte_beta_dom_sf"/>
</dbReference>
<comment type="caution">
    <text evidence="6">The sequence shown here is derived from an EMBL/GenBank/DDBJ whole genome shotgun (WGS) entry which is preliminary data.</text>
</comment>
<evidence type="ECO:0000256" key="4">
    <source>
        <dbReference type="ARBA" id="ARBA00023237"/>
    </source>
</evidence>
<keyword evidence="3" id="KW-0472">Membrane</keyword>
<dbReference type="Gene3D" id="2.40.160.20">
    <property type="match status" value="1"/>
</dbReference>
<dbReference type="Proteomes" id="UP000281547">
    <property type="component" value="Unassembled WGS sequence"/>
</dbReference>
<dbReference type="RefSeq" id="WP_127186643.1">
    <property type="nucleotide sequence ID" value="NZ_RZNJ01000001.1"/>
</dbReference>
<protein>
    <submittedName>
        <fullName evidence="6">Porin family protein</fullName>
    </submittedName>
</protein>
<accession>A0A433XKI1</accession>
<feature type="domain" description="Outer membrane protein beta-barrel" evidence="5">
    <location>
        <begin position="7"/>
        <end position="177"/>
    </location>
</feature>
<evidence type="ECO:0000256" key="1">
    <source>
        <dbReference type="ARBA" id="ARBA00004442"/>
    </source>
</evidence>
<evidence type="ECO:0000256" key="2">
    <source>
        <dbReference type="ARBA" id="ARBA00022729"/>
    </source>
</evidence>
<keyword evidence="2" id="KW-0732">Signal</keyword>
<evidence type="ECO:0000259" key="5">
    <source>
        <dbReference type="Pfam" id="PF13505"/>
    </source>
</evidence>
<dbReference type="InterPro" id="IPR051692">
    <property type="entry name" value="OMP-like"/>
</dbReference>
<comment type="subcellular location">
    <subcellularLocation>
        <location evidence="1">Cell outer membrane</location>
    </subcellularLocation>
</comment>